<dbReference type="InterPro" id="IPR037079">
    <property type="entry name" value="AF2212/PG0164-like_sf"/>
</dbReference>
<evidence type="ECO:0000313" key="1">
    <source>
        <dbReference type="EMBL" id="WEK38171.1"/>
    </source>
</evidence>
<evidence type="ECO:0000313" key="2">
    <source>
        <dbReference type="Proteomes" id="UP001220610"/>
    </source>
</evidence>
<dbReference type="AlphaFoldDB" id="A0AAJ5WTZ2"/>
<organism evidence="1 2">
    <name type="scientific">Candidatus Pseudobacter hemicellulosilyticus</name>
    <dbReference type="NCBI Taxonomy" id="3121375"/>
    <lineage>
        <taxon>Bacteria</taxon>
        <taxon>Pseudomonadati</taxon>
        <taxon>Bacteroidota</taxon>
        <taxon>Chitinophagia</taxon>
        <taxon>Chitinophagales</taxon>
        <taxon>Chitinophagaceae</taxon>
        <taxon>Pseudobacter</taxon>
    </lineage>
</organism>
<dbReference type="Pfam" id="PF08922">
    <property type="entry name" value="DUF1905"/>
    <property type="match status" value="1"/>
</dbReference>
<accession>A0AAJ5WTZ2</accession>
<gene>
    <name evidence="1" type="ORF">P0Y53_11755</name>
</gene>
<protein>
    <submittedName>
        <fullName evidence="1">YdeI/OmpD-associated family protein</fullName>
    </submittedName>
</protein>
<dbReference type="InterPro" id="IPR015018">
    <property type="entry name" value="DUF1905"/>
</dbReference>
<dbReference type="Proteomes" id="UP001220610">
    <property type="component" value="Chromosome"/>
</dbReference>
<dbReference type="Gene3D" id="2.40.30.100">
    <property type="entry name" value="AF2212/PG0164-like"/>
    <property type="match status" value="1"/>
</dbReference>
<proteinExistence type="predicted"/>
<name>A0AAJ5WTZ2_9BACT</name>
<dbReference type="EMBL" id="CP119311">
    <property type="protein sequence ID" value="WEK38171.1"/>
    <property type="molecule type" value="Genomic_DNA"/>
</dbReference>
<sequence length="167" mass="18686">MVEFTTTIRQFGKQGEKTGWTYISIPADIAGQLKPNNRQSFRVKGKLDKHPIRSLSAMPMGDGTFILTLNADLRKAIHKGKGAMLKVQLTVDKSPLTVNAELLACLADDPEAEANFNKMPPSHQQYYSKWIDSAKTEPTRTKRITQCVIAMAKGMNYGEMIRSLKEQ</sequence>
<reference evidence="1" key="1">
    <citation type="submission" date="2023-03" db="EMBL/GenBank/DDBJ databases">
        <title>Andean soil-derived lignocellulolytic bacterial consortium as a source of novel taxa and putative plastic-active enzymes.</title>
        <authorList>
            <person name="Diaz-Garcia L."/>
            <person name="Chuvochina M."/>
            <person name="Feuerriegel G."/>
            <person name="Bunk B."/>
            <person name="Sproer C."/>
            <person name="Streit W.R."/>
            <person name="Rodriguez L.M."/>
            <person name="Overmann J."/>
            <person name="Jimenez D.J."/>
        </authorList>
    </citation>
    <scope>NUCLEOTIDE SEQUENCE</scope>
    <source>
        <strain evidence="1">MAG 7</strain>
    </source>
</reference>
<dbReference type="Pfam" id="PF13376">
    <property type="entry name" value="OmdA"/>
    <property type="match status" value="1"/>
</dbReference>
<dbReference type="SUPFAM" id="SSF141694">
    <property type="entry name" value="AF2212/PG0164-like"/>
    <property type="match status" value="1"/>
</dbReference>